<name>A0AAW0ESX2_9TRYP</name>
<evidence type="ECO:0000313" key="2">
    <source>
        <dbReference type="Proteomes" id="UP001430356"/>
    </source>
</evidence>
<dbReference type="EMBL" id="JAECZO010000070">
    <property type="protein sequence ID" value="KAK7196154.1"/>
    <property type="molecule type" value="Genomic_DNA"/>
</dbReference>
<sequence>MAAVPQKYYDTCTRVRRHFALASPSAATAAPSGSRVWPVYTLPSREPNLNLVLEHFPPPAEKDSASIAADVSASSRRSDVTTDSLEDRYRCLLRRIENEPVSRDTALVTWG</sequence>
<dbReference type="AlphaFoldDB" id="A0AAW0ESX2"/>
<evidence type="ECO:0000313" key="1">
    <source>
        <dbReference type="EMBL" id="KAK7196154.1"/>
    </source>
</evidence>
<dbReference type="Proteomes" id="UP001430356">
    <property type="component" value="Unassembled WGS sequence"/>
</dbReference>
<protein>
    <submittedName>
        <fullName evidence="1">Uncharacterized protein</fullName>
    </submittedName>
</protein>
<keyword evidence="2" id="KW-1185">Reference proteome</keyword>
<gene>
    <name evidence="1" type="ORF">NESM_000550400</name>
</gene>
<organism evidence="1 2">
    <name type="scientific">Novymonas esmeraldas</name>
    <dbReference type="NCBI Taxonomy" id="1808958"/>
    <lineage>
        <taxon>Eukaryota</taxon>
        <taxon>Discoba</taxon>
        <taxon>Euglenozoa</taxon>
        <taxon>Kinetoplastea</taxon>
        <taxon>Metakinetoplastina</taxon>
        <taxon>Trypanosomatida</taxon>
        <taxon>Trypanosomatidae</taxon>
        <taxon>Novymonas</taxon>
    </lineage>
</organism>
<comment type="caution">
    <text evidence="1">The sequence shown here is derived from an EMBL/GenBank/DDBJ whole genome shotgun (WGS) entry which is preliminary data.</text>
</comment>
<accession>A0AAW0ESX2</accession>
<reference evidence="1 2" key="1">
    <citation type="journal article" date="2021" name="MBio">
        <title>A New Model Trypanosomatid, Novymonas esmeraldas: Genomic Perception of Its 'Candidatus Pandoraea novymonadis' Endosymbiont.</title>
        <authorList>
            <person name="Zakharova A."/>
            <person name="Saura A."/>
            <person name="Butenko A."/>
            <person name="Podesvova L."/>
            <person name="Warmusova S."/>
            <person name="Kostygov A.Y."/>
            <person name="Nenarokova A."/>
            <person name="Lukes J."/>
            <person name="Opperdoes F.R."/>
            <person name="Yurchenko V."/>
        </authorList>
    </citation>
    <scope>NUCLEOTIDE SEQUENCE [LARGE SCALE GENOMIC DNA]</scope>
    <source>
        <strain evidence="1 2">E262AT.01</strain>
    </source>
</reference>
<proteinExistence type="predicted"/>